<organism evidence="9 10">
    <name type="scientific">Nocardioides glacieisoli</name>
    <dbReference type="NCBI Taxonomy" id="1168730"/>
    <lineage>
        <taxon>Bacteria</taxon>
        <taxon>Bacillati</taxon>
        <taxon>Actinomycetota</taxon>
        <taxon>Actinomycetes</taxon>
        <taxon>Propionibacteriales</taxon>
        <taxon>Nocardioidaceae</taxon>
        <taxon>Nocardioides</taxon>
    </lineage>
</organism>
<dbReference type="PANTHER" id="PTHR23513:SF11">
    <property type="entry name" value="STAPHYLOFERRIN A TRANSPORTER"/>
    <property type="match status" value="1"/>
</dbReference>
<feature type="transmembrane region" description="Helical" evidence="7">
    <location>
        <begin position="273"/>
        <end position="292"/>
    </location>
</feature>
<keyword evidence="3" id="KW-1003">Cell membrane</keyword>
<comment type="subcellular location">
    <subcellularLocation>
        <location evidence="1">Cell membrane</location>
        <topology evidence="1">Multi-pass membrane protein</topology>
    </subcellularLocation>
</comment>
<dbReference type="PANTHER" id="PTHR23513">
    <property type="entry name" value="INTEGRAL MEMBRANE EFFLUX PROTEIN-RELATED"/>
    <property type="match status" value="1"/>
</dbReference>
<dbReference type="GO" id="GO:0022857">
    <property type="term" value="F:transmembrane transporter activity"/>
    <property type="evidence" value="ECO:0007669"/>
    <property type="project" value="InterPro"/>
</dbReference>
<keyword evidence="10" id="KW-1185">Reference proteome</keyword>
<gene>
    <name evidence="9" type="ORF">EUA06_18540</name>
</gene>
<evidence type="ECO:0000256" key="6">
    <source>
        <dbReference type="ARBA" id="ARBA00023136"/>
    </source>
</evidence>
<protein>
    <submittedName>
        <fullName evidence="9">MFS transporter</fullName>
    </submittedName>
</protein>
<feature type="transmembrane region" description="Helical" evidence="7">
    <location>
        <begin position="389"/>
        <end position="410"/>
    </location>
</feature>
<dbReference type="OrthoDB" id="9775268at2"/>
<feature type="transmembrane region" description="Helical" evidence="7">
    <location>
        <begin position="56"/>
        <end position="80"/>
    </location>
</feature>
<keyword evidence="2" id="KW-0813">Transport</keyword>
<comment type="caution">
    <text evidence="9">The sequence shown here is derived from an EMBL/GenBank/DDBJ whole genome shotgun (WGS) entry which is preliminary data.</text>
</comment>
<keyword evidence="5 7" id="KW-1133">Transmembrane helix</keyword>
<feature type="transmembrane region" description="Helical" evidence="7">
    <location>
        <begin position="92"/>
        <end position="113"/>
    </location>
</feature>
<reference evidence="9 10" key="1">
    <citation type="submission" date="2019-01" db="EMBL/GenBank/DDBJ databases">
        <title>Novel species of Nocardioides.</title>
        <authorList>
            <person name="Liu Q."/>
            <person name="Xin Y.-H."/>
        </authorList>
    </citation>
    <scope>NUCLEOTIDE SEQUENCE [LARGE SCALE GENOMIC DNA]</scope>
    <source>
        <strain evidence="9 10">HLT3-15</strain>
    </source>
</reference>
<dbReference type="EMBL" id="SDWS01000010">
    <property type="protein sequence ID" value="RYB88783.1"/>
    <property type="molecule type" value="Genomic_DNA"/>
</dbReference>
<evidence type="ECO:0000313" key="9">
    <source>
        <dbReference type="EMBL" id="RYB88783.1"/>
    </source>
</evidence>
<feature type="transmembrane region" description="Helical" evidence="7">
    <location>
        <begin position="325"/>
        <end position="347"/>
    </location>
</feature>
<evidence type="ECO:0000256" key="4">
    <source>
        <dbReference type="ARBA" id="ARBA00022692"/>
    </source>
</evidence>
<evidence type="ECO:0000256" key="7">
    <source>
        <dbReference type="SAM" id="Phobius"/>
    </source>
</evidence>
<feature type="transmembrane region" description="Helical" evidence="7">
    <location>
        <begin position="170"/>
        <end position="194"/>
    </location>
</feature>
<dbReference type="Gene3D" id="1.20.1250.20">
    <property type="entry name" value="MFS general substrate transporter like domains"/>
    <property type="match status" value="1"/>
</dbReference>
<feature type="transmembrane region" description="Helical" evidence="7">
    <location>
        <begin position="301"/>
        <end position="319"/>
    </location>
</feature>
<evidence type="ECO:0000313" key="10">
    <source>
        <dbReference type="Proteomes" id="UP000291838"/>
    </source>
</evidence>
<accession>A0A4Q2RNS1</accession>
<dbReference type="PROSITE" id="PS50850">
    <property type="entry name" value="MFS"/>
    <property type="match status" value="1"/>
</dbReference>
<dbReference type="Proteomes" id="UP000291838">
    <property type="component" value="Unassembled WGS sequence"/>
</dbReference>
<keyword evidence="4 7" id="KW-0812">Transmembrane</keyword>
<dbReference type="Pfam" id="PF05977">
    <property type="entry name" value="MFS_3"/>
    <property type="match status" value="1"/>
</dbReference>
<dbReference type="InterPro" id="IPR036259">
    <property type="entry name" value="MFS_trans_sf"/>
</dbReference>
<dbReference type="AlphaFoldDB" id="A0A4Q2RNS1"/>
<dbReference type="CDD" id="cd06173">
    <property type="entry name" value="MFS_MefA_like"/>
    <property type="match status" value="1"/>
</dbReference>
<feature type="transmembrane region" description="Helical" evidence="7">
    <location>
        <begin position="237"/>
        <end position="261"/>
    </location>
</feature>
<dbReference type="InterPro" id="IPR020846">
    <property type="entry name" value="MFS_dom"/>
</dbReference>
<evidence type="ECO:0000256" key="3">
    <source>
        <dbReference type="ARBA" id="ARBA00022475"/>
    </source>
</evidence>
<proteinExistence type="predicted"/>
<feature type="transmembrane region" description="Helical" evidence="7">
    <location>
        <begin position="359"/>
        <end position="383"/>
    </location>
</feature>
<evidence type="ECO:0000259" key="8">
    <source>
        <dbReference type="PROSITE" id="PS50850"/>
    </source>
</evidence>
<evidence type="ECO:0000256" key="1">
    <source>
        <dbReference type="ARBA" id="ARBA00004651"/>
    </source>
</evidence>
<dbReference type="SUPFAM" id="SSF103473">
    <property type="entry name" value="MFS general substrate transporter"/>
    <property type="match status" value="1"/>
</dbReference>
<feature type="domain" description="Major facilitator superfamily (MFS) profile" evidence="8">
    <location>
        <begin position="1"/>
        <end position="413"/>
    </location>
</feature>
<sequence length="442" mass="46394">MTETDRGVTTSPTFRSLANPNYRRYAAGGVVSNTGTWMQRVAQDWLVLELAVGSGATALGITTGLQFLPFLLLTPFAGLVADRMPKQRLLQLTNLGMALPALVLGLLAVTGTAEVWHVYVLAFLLGSASAFDAPARQSFVSEIVDPVDLTNAVGLNSASFNAARLVGPGLAGLLIAVMGGGAVGTGWVILLNAVSYAAPIWSLRHLDVARIDSPALAQRGPGALREGVAYVRARPDLMLVLGLVFFAGTFGLNFQITSALMATEVFGKGPTEFGLLGSFLAVGSLTGALLAARREHVRHRLVVGSALAFGATVMLAGLMPTYLTFALLTPITGLTALTFITSANTYMQLHTDAGVRGRVMALYLMIFMGGTPVGAPIIGWIGHEYGARWTLLGGGLMTIVGVVLSAMLYLRLERARHGRVAANDEVAQGDVQDGARTAPAAF</sequence>
<evidence type="ECO:0000256" key="5">
    <source>
        <dbReference type="ARBA" id="ARBA00022989"/>
    </source>
</evidence>
<keyword evidence="6 7" id="KW-0472">Membrane</keyword>
<dbReference type="GO" id="GO:0005886">
    <property type="term" value="C:plasma membrane"/>
    <property type="evidence" value="ECO:0007669"/>
    <property type="project" value="UniProtKB-SubCell"/>
</dbReference>
<name>A0A4Q2RNS1_9ACTN</name>
<evidence type="ECO:0000256" key="2">
    <source>
        <dbReference type="ARBA" id="ARBA00022448"/>
    </source>
</evidence>
<dbReference type="InterPro" id="IPR010290">
    <property type="entry name" value="TM_effector"/>
</dbReference>